<proteinExistence type="inferred from homology"/>
<dbReference type="GO" id="GO:0106059">
    <property type="term" value="F:tRNA (cytidine(56)-2'-O)-methyltransferase activity"/>
    <property type="evidence" value="ECO:0007669"/>
    <property type="project" value="UniProtKB-EC"/>
</dbReference>
<evidence type="ECO:0000256" key="1">
    <source>
        <dbReference type="ARBA" id="ARBA00003959"/>
    </source>
</evidence>
<gene>
    <name evidence="15" type="ORF">HA299_02250</name>
</gene>
<feature type="binding site" evidence="14">
    <location>
        <position position="83"/>
    </location>
    <ligand>
        <name>S-adenosyl-L-methionine</name>
        <dbReference type="ChEBI" id="CHEBI:59789"/>
    </ligand>
</feature>
<comment type="function">
    <text evidence="1 14">Specifically catalyzes the AdoMet-dependent 2'-O-ribose methylation of cytidine at position 56 in tRNAs.</text>
</comment>
<evidence type="ECO:0000256" key="3">
    <source>
        <dbReference type="ARBA" id="ARBA00010324"/>
    </source>
</evidence>
<evidence type="ECO:0000256" key="7">
    <source>
        <dbReference type="ARBA" id="ARBA00022490"/>
    </source>
</evidence>
<comment type="subunit">
    <text evidence="4 14">Homodimer.</text>
</comment>
<evidence type="ECO:0000256" key="9">
    <source>
        <dbReference type="ARBA" id="ARBA00022679"/>
    </source>
</evidence>
<protein>
    <recommendedName>
        <fullName evidence="6 14">tRNA (cytidine(56)-2'-O)-methyltransferase</fullName>
        <ecNumber evidence="5 14">2.1.1.206</ecNumber>
    </recommendedName>
    <alternativeName>
        <fullName evidence="12 14">tRNA ribose 2'-O-methyltransferase aTrm56</fullName>
    </alternativeName>
</protein>
<dbReference type="Pfam" id="PF01994">
    <property type="entry name" value="Trm56"/>
    <property type="match status" value="1"/>
</dbReference>
<dbReference type="GO" id="GO:0002128">
    <property type="term" value="P:tRNA nucleoside ribose methylation"/>
    <property type="evidence" value="ECO:0007669"/>
    <property type="project" value="UniProtKB-UniRule"/>
</dbReference>
<dbReference type="GO" id="GO:0005737">
    <property type="term" value="C:cytoplasm"/>
    <property type="evidence" value="ECO:0007669"/>
    <property type="project" value="UniProtKB-SubCell"/>
</dbReference>
<comment type="subcellular location">
    <subcellularLocation>
        <location evidence="2 14">Cytoplasm</location>
    </subcellularLocation>
</comment>
<evidence type="ECO:0000256" key="5">
    <source>
        <dbReference type="ARBA" id="ARBA00012624"/>
    </source>
</evidence>
<dbReference type="Proteomes" id="UP000600363">
    <property type="component" value="Unassembled WGS sequence"/>
</dbReference>
<keyword evidence="10 14" id="KW-0949">S-adenosyl-L-methionine</keyword>
<dbReference type="EMBL" id="DUIH01000009">
    <property type="protein sequence ID" value="HIH69433.1"/>
    <property type="molecule type" value="Genomic_DNA"/>
</dbReference>
<dbReference type="EC" id="2.1.1.206" evidence="5 14"/>
<dbReference type="PIRSF" id="PIRSF016123">
    <property type="entry name" value="UCP016123"/>
    <property type="match status" value="1"/>
</dbReference>
<evidence type="ECO:0000256" key="12">
    <source>
        <dbReference type="ARBA" id="ARBA00029826"/>
    </source>
</evidence>
<dbReference type="PANTHER" id="PTHR42197:SF1">
    <property type="entry name" value="TRNA (CYTIDINE(56)-2'-O)-METHYLTRANSFERASE"/>
    <property type="match status" value="1"/>
</dbReference>
<dbReference type="InterPro" id="IPR029026">
    <property type="entry name" value="tRNA_m1G_MTases_N"/>
</dbReference>
<dbReference type="Gene3D" id="3.40.1280.10">
    <property type="match status" value="1"/>
</dbReference>
<keyword evidence="7 14" id="KW-0963">Cytoplasm</keyword>
<accession>A0A832RSD6</accession>
<dbReference type="NCBIfam" id="NF003048">
    <property type="entry name" value="PRK03958.1"/>
    <property type="match status" value="1"/>
</dbReference>
<evidence type="ECO:0000256" key="8">
    <source>
        <dbReference type="ARBA" id="ARBA00022603"/>
    </source>
</evidence>
<keyword evidence="8 14" id="KW-0489">Methyltransferase</keyword>
<comment type="catalytic activity">
    <reaction evidence="13 14">
        <text>cytidine(56) in tRNA + S-adenosyl-L-methionine = 2'-O-methylcytidine(56) in tRNA + S-adenosyl-L-homocysteine + H(+)</text>
        <dbReference type="Rhea" id="RHEA:42968"/>
        <dbReference type="Rhea" id="RHEA-COMP:10308"/>
        <dbReference type="Rhea" id="RHEA-COMP:10309"/>
        <dbReference type="ChEBI" id="CHEBI:15378"/>
        <dbReference type="ChEBI" id="CHEBI:57856"/>
        <dbReference type="ChEBI" id="CHEBI:59789"/>
        <dbReference type="ChEBI" id="CHEBI:74495"/>
        <dbReference type="ChEBI" id="CHEBI:82748"/>
        <dbReference type="EC" id="2.1.1.206"/>
    </reaction>
</comment>
<comment type="caution">
    <text evidence="15">The sequence shown here is derived from an EMBL/GenBank/DDBJ whole genome shotgun (WGS) entry which is preliminary data.</text>
</comment>
<evidence type="ECO:0000256" key="11">
    <source>
        <dbReference type="ARBA" id="ARBA00022694"/>
    </source>
</evidence>
<evidence type="ECO:0000256" key="10">
    <source>
        <dbReference type="ARBA" id="ARBA00022691"/>
    </source>
</evidence>
<organism evidence="15 16">
    <name type="scientific">Methermicoccus shengliensis</name>
    <dbReference type="NCBI Taxonomy" id="660064"/>
    <lineage>
        <taxon>Archaea</taxon>
        <taxon>Methanobacteriati</taxon>
        <taxon>Methanobacteriota</taxon>
        <taxon>Stenosarchaea group</taxon>
        <taxon>Methanomicrobia</taxon>
        <taxon>Methanosarcinales</taxon>
        <taxon>Methermicoccaceae</taxon>
        <taxon>Methermicoccus</taxon>
    </lineage>
</organism>
<sequence>MKAVVLRIGHREWRDFRITTHLCLAARALGAEGVLLSAKDEEVVRTVSDVVERWGGSFYVKEGVSWRRAIEEWKEAGGVVCHLTMYGRSISEVAPQLKQQDRDVMLVVGAEKVPRDVYELADYNVAVGNQPHSEVAALAVVLDRLFPNAIERKFEDAKLQIIPSEHGKRVQSTHDKAQKV</sequence>
<dbReference type="RefSeq" id="WP_042685302.1">
    <property type="nucleotide sequence ID" value="NZ_DUIH01000009.1"/>
</dbReference>
<evidence type="ECO:0000313" key="15">
    <source>
        <dbReference type="EMBL" id="HIH69433.1"/>
    </source>
</evidence>
<dbReference type="HAMAP" id="MF_00077">
    <property type="entry name" value="tRNA_methyltr_aTrm56"/>
    <property type="match status" value="1"/>
</dbReference>
<dbReference type="InterPro" id="IPR002845">
    <property type="entry name" value="tRNA_mtfrase_aTrm56"/>
</dbReference>
<keyword evidence="9 14" id="KW-0808">Transferase</keyword>
<dbReference type="PANTHER" id="PTHR42197">
    <property type="entry name" value="TRNA (CYTIDINE(56)-2'-O)-METHYLTRANSFERASE"/>
    <property type="match status" value="1"/>
</dbReference>
<keyword evidence="11 14" id="KW-0819">tRNA processing</keyword>
<dbReference type="SUPFAM" id="SSF75217">
    <property type="entry name" value="alpha/beta knot"/>
    <property type="match status" value="1"/>
</dbReference>
<name>A0A832RSD6_9EURY</name>
<evidence type="ECO:0000256" key="4">
    <source>
        <dbReference type="ARBA" id="ARBA00011738"/>
    </source>
</evidence>
<evidence type="ECO:0000256" key="13">
    <source>
        <dbReference type="ARBA" id="ARBA00047792"/>
    </source>
</evidence>
<dbReference type="CDD" id="cd18083">
    <property type="entry name" value="aTrm56-like"/>
    <property type="match status" value="1"/>
</dbReference>
<reference evidence="15" key="1">
    <citation type="journal article" date="2020" name="bioRxiv">
        <title>A rank-normalized archaeal taxonomy based on genome phylogeny resolves widespread incomplete and uneven classifications.</title>
        <authorList>
            <person name="Rinke C."/>
            <person name="Chuvochina M."/>
            <person name="Mussig A.J."/>
            <person name="Chaumeil P.-A."/>
            <person name="Waite D.W."/>
            <person name="Whitman W.B."/>
            <person name="Parks D.H."/>
            <person name="Hugenholtz P."/>
        </authorList>
    </citation>
    <scope>NUCLEOTIDE SEQUENCE</scope>
    <source>
        <strain evidence="15">UBA12518</strain>
    </source>
</reference>
<evidence type="ECO:0000256" key="2">
    <source>
        <dbReference type="ARBA" id="ARBA00004496"/>
    </source>
</evidence>
<feature type="binding site" evidence="14">
    <location>
        <begin position="109"/>
        <end position="113"/>
    </location>
    <ligand>
        <name>S-adenosyl-L-methionine</name>
        <dbReference type="ChEBI" id="CHEBI:59789"/>
    </ligand>
</feature>
<evidence type="ECO:0000313" key="16">
    <source>
        <dbReference type="Proteomes" id="UP000600363"/>
    </source>
</evidence>
<dbReference type="InterPro" id="IPR029028">
    <property type="entry name" value="Alpha/beta_knot_MTases"/>
</dbReference>
<dbReference type="AlphaFoldDB" id="A0A832RSD6"/>
<feature type="binding site" evidence="14">
    <location>
        <begin position="127"/>
        <end position="134"/>
    </location>
    <ligand>
        <name>S-adenosyl-L-methionine</name>
        <dbReference type="ChEBI" id="CHEBI:59789"/>
    </ligand>
</feature>
<comment type="similarity">
    <text evidence="3 14">Belongs to the aTrm56 family.</text>
</comment>
<evidence type="ECO:0000256" key="14">
    <source>
        <dbReference type="HAMAP-Rule" id="MF_00077"/>
    </source>
</evidence>
<evidence type="ECO:0000256" key="6">
    <source>
        <dbReference type="ARBA" id="ARBA00013709"/>
    </source>
</evidence>